<proteinExistence type="predicted"/>
<dbReference type="NCBIfam" id="NF006579">
    <property type="entry name" value="PRK09104.1"/>
    <property type="match status" value="1"/>
</dbReference>
<organism evidence="5 6">
    <name type="scientific">Fictibacillus marinisediminis</name>
    <dbReference type="NCBI Taxonomy" id="2878389"/>
    <lineage>
        <taxon>Bacteria</taxon>
        <taxon>Bacillati</taxon>
        <taxon>Bacillota</taxon>
        <taxon>Bacilli</taxon>
        <taxon>Bacillales</taxon>
        <taxon>Fictibacillaceae</taxon>
        <taxon>Fictibacillus</taxon>
    </lineage>
</organism>
<dbReference type="CDD" id="cd05680">
    <property type="entry name" value="M20_dipept_like"/>
    <property type="match status" value="1"/>
</dbReference>
<dbReference type="InterPro" id="IPR011650">
    <property type="entry name" value="Peptidase_M20_dimer"/>
</dbReference>
<dbReference type="SUPFAM" id="SSF53187">
    <property type="entry name" value="Zn-dependent exopeptidases"/>
    <property type="match status" value="1"/>
</dbReference>
<gene>
    <name evidence="5" type="ORF">LCY76_19875</name>
</gene>
<feature type="domain" description="Peptidase M20 dimerisation" evidence="4">
    <location>
        <begin position="194"/>
        <end position="354"/>
    </location>
</feature>
<dbReference type="EMBL" id="JAIWJX010000002">
    <property type="protein sequence ID" value="MCK6258831.1"/>
    <property type="molecule type" value="Genomic_DNA"/>
</dbReference>
<dbReference type="GO" id="GO:0006508">
    <property type="term" value="P:proteolysis"/>
    <property type="evidence" value="ECO:0007669"/>
    <property type="project" value="UniProtKB-KW"/>
</dbReference>
<keyword evidence="3 5" id="KW-0378">Hydrolase</keyword>
<keyword evidence="2" id="KW-0479">Metal-binding</keyword>
<dbReference type="InterPro" id="IPR051458">
    <property type="entry name" value="Cyt/Met_Dipeptidase"/>
</dbReference>
<evidence type="ECO:0000313" key="5">
    <source>
        <dbReference type="EMBL" id="MCK6258831.1"/>
    </source>
</evidence>
<keyword evidence="1" id="KW-0645">Protease</keyword>
<dbReference type="Pfam" id="PF01546">
    <property type="entry name" value="Peptidase_M20"/>
    <property type="match status" value="1"/>
</dbReference>
<dbReference type="Pfam" id="PF07687">
    <property type="entry name" value="M20_dimer"/>
    <property type="match status" value="1"/>
</dbReference>
<dbReference type="AlphaFoldDB" id="A0A9X1XDS2"/>
<reference evidence="5" key="1">
    <citation type="submission" date="2021-09" db="EMBL/GenBank/DDBJ databases">
        <title>Genome analysis of Fictibacillus sp. KIGAM418 isolated from marine sediment.</title>
        <authorList>
            <person name="Seo M.-J."/>
            <person name="Cho E.-S."/>
            <person name="Hwang C.Y."/>
        </authorList>
    </citation>
    <scope>NUCLEOTIDE SEQUENCE</scope>
    <source>
        <strain evidence="5">KIGAM418</strain>
    </source>
</reference>
<dbReference type="RefSeq" id="WP_248254072.1">
    <property type="nucleotide sequence ID" value="NZ_JAIWJX010000002.1"/>
</dbReference>
<dbReference type="NCBIfam" id="NF005914">
    <property type="entry name" value="PRK07907.1"/>
    <property type="match status" value="1"/>
</dbReference>
<name>A0A9X1XDS2_9BACL</name>
<dbReference type="Gene3D" id="3.40.630.10">
    <property type="entry name" value="Zn peptidases"/>
    <property type="match status" value="1"/>
</dbReference>
<accession>A0A9X1XDS2</accession>
<evidence type="ECO:0000256" key="3">
    <source>
        <dbReference type="ARBA" id="ARBA00022801"/>
    </source>
</evidence>
<protein>
    <submittedName>
        <fullName evidence="5">Dipeptidase</fullName>
        <ecNumber evidence="5">3.4.13.-</ecNumber>
    </submittedName>
</protein>
<evidence type="ECO:0000313" key="6">
    <source>
        <dbReference type="Proteomes" id="UP001139011"/>
    </source>
</evidence>
<keyword evidence="6" id="KW-1185">Reference proteome</keyword>
<dbReference type="PANTHER" id="PTHR43270:SF12">
    <property type="entry name" value="SUCCINYL-DIAMINOPIMELATE DESUCCINYLASE"/>
    <property type="match status" value="1"/>
</dbReference>
<dbReference type="GO" id="GO:0046872">
    <property type="term" value="F:metal ion binding"/>
    <property type="evidence" value="ECO:0007669"/>
    <property type="project" value="UniProtKB-KW"/>
</dbReference>
<comment type="caution">
    <text evidence="5">The sequence shown here is derived from an EMBL/GenBank/DDBJ whole genome shotgun (WGS) entry which is preliminary data.</text>
</comment>
<evidence type="ECO:0000256" key="2">
    <source>
        <dbReference type="ARBA" id="ARBA00022723"/>
    </source>
</evidence>
<dbReference type="GO" id="GO:0016805">
    <property type="term" value="F:dipeptidase activity"/>
    <property type="evidence" value="ECO:0007669"/>
    <property type="project" value="UniProtKB-KW"/>
</dbReference>
<evidence type="ECO:0000259" key="4">
    <source>
        <dbReference type="Pfam" id="PF07687"/>
    </source>
</evidence>
<sequence>MNEKIEVYLASNRDTHLSQLKDFLAIPSISTQTEHKGDMEKAAEWTAESLRQLGMDNVKVYETKGHPVVYGEWLKAEGKPTALIYGHYDVQPVDPVELWNSPPFSAEIREEKLYARGASDDKGQTFMHLKALEAFLETTGTLPLNFKFCIEGEEEMGSPNLPAFAEEHKELFAADLIVVSDTGMIEKGKPAITYGLRGLCGLQIDLKGPSGDVHSGLYGGAIQNPIHALVKIVDSFHSKDGHILVDGFYDDVLTVTQQEKEEFASLQFNEEEVKKELGVNELYGEEGYSYLERTWTRPTLEVNGIYGGYQGGGLKTVLPSEAHAKISCRLVPNQDPDKIVEQLKQHITKHLPAGVEVEMSRFDQGHPYLTPIDHPYVQAAGEAYEKVYDVKTSYIRSGGSIPIIATFKQLFNLPIVLMGFGLPNENFHAPNEHFHLENFDKGMRVLCHYWEDVAKIEL</sequence>
<keyword evidence="5" id="KW-0224">Dipeptidase</keyword>
<dbReference type="PANTHER" id="PTHR43270">
    <property type="entry name" value="BETA-ALA-HIS DIPEPTIDASE"/>
    <property type="match status" value="1"/>
</dbReference>
<dbReference type="Gene3D" id="3.30.70.360">
    <property type="match status" value="1"/>
</dbReference>
<dbReference type="Proteomes" id="UP001139011">
    <property type="component" value="Unassembled WGS sequence"/>
</dbReference>
<dbReference type="InterPro" id="IPR002933">
    <property type="entry name" value="Peptidase_M20"/>
</dbReference>
<evidence type="ECO:0000256" key="1">
    <source>
        <dbReference type="ARBA" id="ARBA00022670"/>
    </source>
</evidence>
<dbReference type="NCBIfam" id="NF006053">
    <property type="entry name" value="PRK08201.1"/>
    <property type="match status" value="1"/>
</dbReference>
<dbReference type="EC" id="3.4.13.-" evidence="5"/>